<evidence type="ECO:0000313" key="2">
    <source>
        <dbReference type="Proteomes" id="UP001178508"/>
    </source>
</evidence>
<dbReference type="AlphaFoldDB" id="A0AAV1HIP9"/>
<feature type="non-terminal residue" evidence="1">
    <location>
        <position position="52"/>
    </location>
</feature>
<keyword evidence="2" id="KW-1185">Reference proteome</keyword>
<dbReference type="EMBL" id="OY660886">
    <property type="protein sequence ID" value="CAJ1085782.1"/>
    <property type="molecule type" value="Genomic_DNA"/>
</dbReference>
<reference evidence="1" key="1">
    <citation type="submission" date="2023-08" db="EMBL/GenBank/DDBJ databases">
        <authorList>
            <person name="Alioto T."/>
            <person name="Alioto T."/>
            <person name="Gomez Garrido J."/>
        </authorList>
    </citation>
    <scope>NUCLEOTIDE SEQUENCE</scope>
</reference>
<accession>A0AAV1HIP9</accession>
<sequence>QLYINLCQGHSGRQMEPEFELMSAHPGGPSHPGGPLLLVHKADLSPEGCALR</sequence>
<protein>
    <submittedName>
        <fullName evidence="1">Uncharacterized protein</fullName>
    </submittedName>
</protein>
<evidence type="ECO:0000313" key="1">
    <source>
        <dbReference type="EMBL" id="CAJ1085782.1"/>
    </source>
</evidence>
<proteinExistence type="predicted"/>
<organism evidence="1 2">
    <name type="scientific">Xyrichtys novacula</name>
    <name type="common">Pearly razorfish</name>
    <name type="synonym">Hemipteronotus novacula</name>
    <dbReference type="NCBI Taxonomy" id="13765"/>
    <lineage>
        <taxon>Eukaryota</taxon>
        <taxon>Metazoa</taxon>
        <taxon>Chordata</taxon>
        <taxon>Craniata</taxon>
        <taxon>Vertebrata</taxon>
        <taxon>Euteleostomi</taxon>
        <taxon>Actinopterygii</taxon>
        <taxon>Neopterygii</taxon>
        <taxon>Teleostei</taxon>
        <taxon>Neoteleostei</taxon>
        <taxon>Acanthomorphata</taxon>
        <taxon>Eupercaria</taxon>
        <taxon>Labriformes</taxon>
        <taxon>Labridae</taxon>
        <taxon>Xyrichtys</taxon>
    </lineage>
</organism>
<dbReference type="Proteomes" id="UP001178508">
    <property type="component" value="Chromosome 23"/>
</dbReference>
<gene>
    <name evidence="1" type="ORF">XNOV1_A038784</name>
</gene>
<name>A0AAV1HIP9_XYRNO</name>
<feature type="non-terminal residue" evidence="1">
    <location>
        <position position="1"/>
    </location>
</feature>